<evidence type="ECO:0000313" key="3">
    <source>
        <dbReference type="Proteomes" id="UP000780801"/>
    </source>
</evidence>
<feature type="region of interest" description="Disordered" evidence="1">
    <location>
        <begin position="1"/>
        <end position="24"/>
    </location>
</feature>
<feature type="compositionally biased region" description="Polar residues" evidence="1">
    <location>
        <begin position="496"/>
        <end position="509"/>
    </location>
</feature>
<feature type="region of interest" description="Disordered" evidence="1">
    <location>
        <begin position="202"/>
        <end position="260"/>
    </location>
</feature>
<feature type="compositionally biased region" description="Low complexity" evidence="1">
    <location>
        <begin position="381"/>
        <end position="398"/>
    </location>
</feature>
<feature type="region of interest" description="Disordered" evidence="1">
    <location>
        <begin position="487"/>
        <end position="545"/>
    </location>
</feature>
<reference evidence="2" key="1">
    <citation type="journal article" date="2020" name="Fungal Divers.">
        <title>Resolving the Mortierellaceae phylogeny through synthesis of multi-gene phylogenetics and phylogenomics.</title>
        <authorList>
            <person name="Vandepol N."/>
            <person name="Liber J."/>
            <person name="Desiro A."/>
            <person name="Na H."/>
            <person name="Kennedy M."/>
            <person name="Barry K."/>
            <person name="Grigoriev I.V."/>
            <person name="Miller A.N."/>
            <person name="O'Donnell K."/>
            <person name="Stajich J.E."/>
            <person name="Bonito G."/>
        </authorList>
    </citation>
    <scope>NUCLEOTIDE SEQUENCE</scope>
    <source>
        <strain evidence="2">KOD1015</strain>
    </source>
</reference>
<feature type="region of interest" description="Disordered" evidence="1">
    <location>
        <begin position="97"/>
        <end position="148"/>
    </location>
</feature>
<feature type="region of interest" description="Disordered" evidence="1">
    <location>
        <begin position="374"/>
        <end position="454"/>
    </location>
</feature>
<accession>A0A9P6KFL9</accession>
<feature type="compositionally biased region" description="Basic and acidic residues" evidence="1">
    <location>
        <begin position="233"/>
        <end position="245"/>
    </location>
</feature>
<feature type="compositionally biased region" description="Basic and acidic residues" evidence="1">
    <location>
        <begin position="530"/>
        <end position="544"/>
    </location>
</feature>
<evidence type="ECO:0000313" key="2">
    <source>
        <dbReference type="EMBL" id="KAF9582912.1"/>
    </source>
</evidence>
<feature type="compositionally biased region" description="Low complexity" evidence="1">
    <location>
        <begin position="433"/>
        <end position="453"/>
    </location>
</feature>
<feature type="compositionally biased region" description="Basic residues" evidence="1">
    <location>
        <begin position="510"/>
        <end position="524"/>
    </location>
</feature>
<feature type="compositionally biased region" description="Polar residues" evidence="1">
    <location>
        <begin position="203"/>
        <end position="215"/>
    </location>
</feature>
<feature type="compositionally biased region" description="Low complexity" evidence="1">
    <location>
        <begin position="216"/>
        <end position="226"/>
    </location>
</feature>
<gene>
    <name evidence="2" type="ORF">BGW38_010585</name>
</gene>
<dbReference type="OrthoDB" id="2402445at2759"/>
<feature type="compositionally biased region" description="Polar residues" evidence="1">
    <location>
        <begin position="576"/>
        <end position="586"/>
    </location>
</feature>
<feature type="compositionally biased region" description="Acidic residues" evidence="1">
    <location>
        <begin position="104"/>
        <end position="118"/>
    </location>
</feature>
<dbReference type="Proteomes" id="UP000780801">
    <property type="component" value="Unassembled WGS sequence"/>
</dbReference>
<dbReference type="EMBL" id="JAABOA010000879">
    <property type="protein sequence ID" value="KAF9582912.1"/>
    <property type="molecule type" value="Genomic_DNA"/>
</dbReference>
<feature type="compositionally biased region" description="Polar residues" evidence="1">
    <location>
        <begin position="399"/>
        <end position="432"/>
    </location>
</feature>
<proteinExistence type="predicted"/>
<feature type="compositionally biased region" description="Low complexity" evidence="1">
    <location>
        <begin position="1"/>
        <end position="17"/>
    </location>
</feature>
<feature type="region of interest" description="Disordered" evidence="1">
    <location>
        <begin position="576"/>
        <end position="611"/>
    </location>
</feature>
<dbReference type="AlphaFoldDB" id="A0A9P6KFL9"/>
<protein>
    <submittedName>
        <fullName evidence="2">Uncharacterized protein</fullName>
    </submittedName>
</protein>
<evidence type="ECO:0000256" key="1">
    <source>
        <dbReference type="SAM" id="MobiDB-lite"/>
    </source>
</evidence>
<keyword evidence="3" id="KW-1185">Reference proteome</keyword>
<sequence length="710" mass="79446">MATTTTTSTIRRTQRSISDPHLPAGRLSICEGSNLPASQMRHHRRSVDRVWPPALEIRIARLSIDEGSTENRPHIIPVPPPINYNRFPGLQMNHSEPLSSTVIESDEEAEAEADDTEDTPQAPLTSLPRPLKPRMPSMLPPHLQRMSSMHDPELVGGFYRLDEQQQQNYQQGRYPHIHVEYGGQHQPRRLSKVYKESFEFNDTRNQPDSLSPTHPQQQQQQQQQRQNAVVEQHQGDGDGSGDHMPKFFQSNNMASPHTLRPIPIRLASTPIVSKSKDMSEFGDDLFLQSTFESYDREGNTTFRRPSLARLRSPGARHHQRSDWKASQSHLNMEAALPRTGAVGDHLKTKLHAYALPTRPINMAWPQTLVTVARPPSRRRGPLSPSSSAASSPCAVSRSGSPSNNVTRVPLSESSFNIQTNRQSNSRPSSQLGSKPNSRPSSRPSSRLGQPQSPVVEKALSPGLLQECNGNYMDQVEMDWTGVVHRGPEIRVKSPGSKAQSGINNSARSSRQPHRRRRRHRHHQRQQQQHGRHDNADNDGYDRLFEPVPTATTSSLLISDSWLTNDYDRWKSPTLSALASDTSSRGSSPRAISPMWHAGGQQTTGRRRRGHSRHLEALPPVDTEPLRSEIVSIEAHDEISLQDIWRMEDEERQDRLKGVGGSGLGSRGLASGEGQAGWFRTMEDHDGSMKGEAHAHAEARLIQEVLHPSHV</sequence>
<comment type="caution">
    <text evidence="2">The sequence shown here is derived from an EMBL/GenBank/DDBJ whole genome shotgun (WGS) entry which is preliminary data.</text>
</comment>
<organism evidence="2 3">
    <name type="scientific">Lunasporangiospora selenospora</name>
    <dbReference type="NCBI Taxonomy" id="979761"/>
    <lineage>
        <taxon>Eukaryota</taxon>
        <taxon>Fungi</taxon>
        <taxon>Fungi incertae sedis</taxon>
        <taxon>Mucoromycota</taxon>
        <taxon>Mortierellomycotina</taxon>
        <taxon>Mortierellomycetes</taxon>
        <taxon>Mortierellales</taxon>
        <taxon>Mortierellaceae</taxon>
        <taxon>Lunasporangiospora</taxon>
    </lineage>
</organism>
<name>A0A9P6KFL9_9FUNG</name>